<keyword evidence="1" id="KW-0175">Coiled coil</keyword>
<evidence type="ECO:0000256" key="1">
    <source>
        <dbReference type="SAM" id="Coils"/>
    </source>
</evidence>
<gene>
    <name evidence="2" type="ORF">ACFS6I_11000</name>
</gene>
<keyword evidence="3" id="KW-1185">Reference proteome</keyword>
<proteinExistence type="predicted"/>
<evidence type="ECO:0000313" key="3">
    <source>
        <dbReference type="Proteomes" id="UP001597509"/>
    </source>
</evidence>
<protein>
    <submittedName>
        <fullName evidence="2">Uncharacterized protein</fullName>
    </submittedName>
</protein>
<dbReference type="EMBL" id="JBHUPE010000004">
    <property type="protein sequence ID" value="MFD2904455.1"/>
    <property type="molecule type" value="Genomic_DNA"/>
</dbReference>
<sequence length="262" mass="29363">MKKTILFALLGFSTYKVSGQINNIFPLNKNVGIGTNNPQALLDIVKPAEQNVLEVLTQYSMSDAPGQDLKIINGTNYNGYFLPYIMATRNKSDDYALGISGAVTDATVDVGDKPILRFESRRLTGPALVRPLFSWGSYDNDYMIMTASGNLGIGTNKPAEKLSVKGNIRAQEIKVETTNWPDYVFKPEYRLPSLAQTELFIQENGHLPEVPSAKQIEEEGLSVGEMNKLMMKKIEELTLHLIEKEKAMNEMEKRLKQLENKK</sequence>
<reference evidence="3" key="1">
    <citation type="journal article" date="2019" name="Int. J. Syst. Evol. Microbiol.">
        <title>The Global Catalogue of Microorganisms (GCM) 10K type strain sequencing project: providing services to taxonomists for standard genome sequencing and annotation.</title>
        <authorList>
            <consortium name="The Broad Institute Genomics Platform"/>
            <consortium name="The Broad Institute Genome Sequencing Center for Infectious Disease"/>
            <person name="Wu L."/>
            <person name="Ma J."/>
        </authorList>
    </citation>
    <scope>NUCLEOTIDE SEQUENCE [LARGE SCALE GENOMIC DNA]</scope>
    <source>
        <strain evidence="3">KCTC 22209</strain>
    </source>
</reference>
<dbReference type="Proteomes" id="UP001597509">
    <property type="component" value="Unassembled WGS sequence"/>
</dbReference>
<organism evidence="2 3">
    <name type="scientific">Sphingobacterium anhuiense</name>
    <dbReference type="NCBI Taxonomy" id="493780"/>
    <lineage>
        <taxon>Bacteria</taxon>
        <taxon>Pseudomonadati</taxon>
        <taxon>Bacteroidota</taxon>
        <taxon>Sphingobacteriia</taxon>
        <taxon>Sphingobacteriales</taxon>
        <taxon>Sphingobacteriaceae</taxon>
        <taxon>Sphingobacterium</taxon>
    </lineage>
</organism>
<accession>A0ABW5YVA4</accession>
<name>A0ABW5YVA4_9SPHI</name>
<dbReference type="RefSeq" id="WP_380920449.1">
    <property type="nucleotide sequence ID" value="NZ_JBHUPE010000004.1"/>
</dbReference>
<evidence type="ECO:0000313" key="2">
    <source>
        <dbReference type="EMBL" id="MFD2904455.1"/>
    </source>
</evidence>
<feature type="coiled-coil region" evidence="1">
    <location>
        <begin position="234"/>
        <end position="261"/>
    </location>
</feature>
<comment type="caution">
    <text evidence="2">The sequence shown here is derived from an EMBL/GenBank/DDBJ whole genome shotgun (WGS) entry which is preliminary data.</text>
</comment>